<reference evidence="1" key="1">
    <citation type="submission" date="2019-08" db="EMBL/GenBank/DDBJ databases">
        <authorList>
            <person name="Kucharzyk K."/>
            <person name="Murdoch R.W."/>
            <person name="Higgins S."/>
            <person name="Loffler F."/>
        </authorList>
    </citation>
    <scope>NUCLEOTIDE SEQUENCE</scope>
</reference>
<gene>
    <name evidence="1" type="ORF">SDC9_23480</name>
</gene>
<organism evidence="1">
    <name type="scientific">bioreactor metagenome</name>
    <dbReference type="NCBI Taxonomy" id="1076179"/>
    <lineage>
        <taxon>unclassified sequences</taxon>
        <taxon>metagenomes</taxon>
        <taxon>ecological metagenomes</taxon>
    </lineage>
</organism>
<sequence length="448" mass="50638">MSNVLFNKEGAPLLAFGSKYYAETKGVPAKPAISKQLEKQDDKVTVDGRTVVSWGSNNDFPTKANELIRSVGVLNTGLKFIRNFTLGQGIFPCIVSGYDDQGNEQLKVIDDPKIVNFCQGRMVRRYLEKAARDYFKFGKADVQLIPDASGSQMAGIHTINAMYSRYTEAKAGVIEKCVVSGRWPDQPGEGEFEVFDLLDEYDPFFDLERRRLLGQIKGNSFVYSIRDSWSNNDYYSEPIWYAAYLAGWVEVARLVPAFLKKAFKNQITWKWHVQIPYAFWDRKFPAAEYKSIEARQQAIEQYMDRIEENLCGAENADKPIFTFFEINPQNGKAEEQWIITALDNKYKENDKLITSAAANSEILFSLMLNPNVLGAGMPGGTYSGNQGGSNIREAFLVNIANSWLDRQNLLDPLELYLHFNGVKDIQLRFRSTILTTLDTGAGTTKKLS</sequence>
<proteinExistence type="predicted"/>
<accession>A0A644UFK1</accession>
<evidence type="ECO:0000313" key="1">
    <source>
        <dbReference type="EMBL" id="MPL77623.1"/>
    </source>
</evidence>
<comment type="caution">
    <text evidence="1">The sequence shown here is derived from an EMBL/GenBank/DDBJ whole genome shotgun (WGS) entry which is preliminary data.</text>
</comment>
<dbReference type="EMBL" id="VSSQ01000108">
    <property type="protein sequence ID" value="MPL77623.1"/>
    <property type="molecule type" value="Genomic_DNA"/>
</dbReference>
<name>A0A644UFK1_9ZZZZ</name>
<dbReference type="AlphaFoldDB" id="A0A644UFK1"/>
<protein>
    <submittedName>
        <fullName evidence="1">Uncharacterized protein</fullName>
    </submittedName>
</protein>